<dbReference type="RefSeq" id="WP_344093111.1">
    <property type="nucleotide sequence ID" value="NZ_BAAAOG010000002.1"/>
</dbReference>
<gene>
    <name evidence="1" type="ORF">GCM10009776_15740</name>
</gene>
<evidence type="ECO:0000313" key="2">
    <source>
        <dbReference type="Proteomes" id="UP001499933"/>
    </source>
</evidence>
<dbReference type="EMBL" id="BAAAOG010000002">
    <property type="protein sequence ID" value="GAA1954636.1"/>
    <property type="molecule type" value="Genomic_DNA"/>
</dbReference>
<protein>
    <submittedName>
        <fullName evidence="1">Uncharacterized protein</fullName>
    </submittedName>
</protein>
<evidence type="ECO:0000313" key="1">
    <source>
        <dbReference type="EMBL" id="GAA1954636.1"/>
    </source>
</evidence>
<organism evidence="1 2">
    <name type="scientific">Microbacterium deminutum</name>
    <dbReference type="NCBI Taxonomy" id="344164"/>
    <lineage>
        <taxon>Bacteria</taxon>
        <taxon>Bacillati</taxon>
        <taxon>Actinomycetota</taxon>
        <taxon>Actinomycetes</taxon>
        <taxon>Micrococcales</taxon>
        <taxon>Microbacteriaceae</taxon>
        <taxon>Microbacterium</taxon>
    </lineage>
</organism>
<name>A0ABP5BY73_9MICO</name>
<comment type="caution">
    <text evidence="1">The sequence shown here is derived from an EMBL/GenBank/DDBJ whole genome shotgun (WGS) entry which is preliminary data.</text>
</comment>
<keyword evidence="2" id="KW-1185">Reference proteome</keyword>
<reference evidence="2" key="1">
    <citation type="journal article" date="2019" name="Int. J. Syst. Evol. Microbiol.">
        <title>The Global Catalogue of Microorganisms (GCM) 10K type strain sequencing project: providing services to taxonomists for standard genome sequencing and annotation.</title>
        <authorList>
            <consortium name="The Broad Institute Genomics Platform"/>
            <consortium name="The Broad Institute Genome Sequencing Center for Infectious Disease"/>
            <person name="Wu L."/>
            <person name="Ma J."/>
        </authorList>
    </citation>
    <scope>NUCLEOTIDE SEQUENCE [LARGE SCALE GENOMIC DNA]</scope>
    <source>
        <strain evidence="2">JCM 14901</strain>
    </source>
</reference>
<sequence length="285" mass="28017">MATATADVIGSTPLSFTNASGGQQVIPLSALEFSGSDIRLKTAWQAVLDPGEQTTLLALAKARAAVGELTPPPIPPPAPALSVTAAHAGSEGSGIAVTVSVEKDVPPLDAEITLSAVELDTWAMLTDGDAAAFKIGVDAPTGVDGDPPGATGLIAVKKGSTGASAKPAVASSGVLKKATGVDLKDADAAVVCTILPRADYVGKDGLSYAVTVQGATFTISATYDSTKEAGTQDPVTLLTLGDVAAPVAYLVSVGAPPRGAALPADSSTQLSGGAAGLPASGLLYT</sequence>
<accession>A0ABP5BY73</accession>
<dbReference type="Proteomes" id="UP001499933">
    <property type="component" value="Unassembled WGS sequence"/>
</dbReference>
<proteinExistence type="predicted"/>